<feature type="transmembrane region" description="Helical" evidence="1">
    <location>
        <begin position="6"/>
        <end position="27"/>
    </location>
</feature>
<organism evidence="2 3">
    <name type="scientific">Paranoxybacillus vitaminiphilus</name>
    <dbReference type="NCBI Taxonomy" id="581036"/>
    <lineage>
        <taxon>Bacteria</taxon>
        <taxon>Bacillati</taxon>
        <taxon>Bacillota</taxon>
        <taxon>Bacilli</taxon>
        <taxon>Bacillales</taxon>
        <taxon>Anoxybacillaceae</taxon>
        <taxon>Paranoxybacillus</taxon>
    </lineage>
</organism>
<keyword evidence="1" id="KW-1133">Transmembrane helix</keyword>
<sequence>MIRVFVYLVGFGFSIIGGVTSIAYLNIIADGQGIIDYFYFISKKAECYLFPLGLFLIWLSLYFPSNQE</sequence>
<keyword evidence="1" id="KW-0812">Transmembrane</keyword>
<dbReference type="Proteomes" id="UP000248555">
    <property type="component" value="Unassembled WGS sequence"/>
</dbReference>
<dbReference type="RefSeq" id="WP_111646038.1">
    <property type="nucleotide sequence ID" value="NZ_QLMH01000014.1"/>
</dbReference>
<proteinExistence type="predicted"/>
<dbReference type="InterPro" id="IPR058887">
    <property type="entry name" value="YuzI-like"/>
</dbReference>
<comment type="caution">
    <text evidence="2">The sequence shown here is derived from an EMBL/GenBank/DDBJ whole genome shotgun (WGS) entry which is preliminary data.</text>
</comment>
<feature type="transmembrane region" description="Helical" evidence="1">
    <location>
        <begin position="47"/>
        <end position="65"/>
    </location>
</feature>
<keyword evidence="1" id="KW-0472">Membrane</keyword>
<evidence type="ECO:0000313" key="3">
    <source>
        <dbReference type="Proteomes" id="UP000248555"/>
    </source>
</evidence>
<name>A0A327YB51_9BACL</name>
<keyword evidence="3" id="KW-1185">Reference proteome</keyword>
<accession>A0A327YB51</accession>
<evidence type="ECO:0000313" key="2">
    <source>
        <dbReference type="EMBL" id="RAK17035.1"/>
    </source>
</evidence>
<dbReference type="AlphaFoldDB" id="A0A327YB51"/>
<reference evidence="2 3" key="1">
    <citation type="submission" date="2018-06" db="EMBL/GenBank/DDBJ databases">
        <title>Genomic Encyclopedia of Type Strains, Phase III (KMG-III): the genomes of soil and plant-associated and newly described type strains.</title>
        <authorList>
            <person name="Whitman W."/>
        </authorList>
    </citation>
    <scope>NUCLEOTIDE SEQUENCE [LARGE SCALE GENOMIC DNA]</scope>
    <source>
        <strain evidence="2 3">CGMCC 1.8979</strain>
    </source>
</reference>
<dbReference type="Pfam" id="PF26135">
    <property type="entry name" value="YuzI"/>
    <property type="match status" value="1"/>
</dbReference>
<gene>
    <name evidence="2" type="ORF">B0I26_11439</name>
</gene>
<protein>
    <submittedName>
        <fullName evidence="2">Uncharacterized protein</fullName>
    </submittedName>
</protein>
<dbReference type="EMBL" id="QLMH01000014">
    <property type="protein sequence ID" value="RAK17035.1"/>
    <property type="molecule type" value="Genomic_DNA"/>
</dbReference>
<evidence type="ECO:0000256" key="1">
    <source>
        <dbReference type="SAM" id="Phobius"/>
    </source>
</evidence>
<dbReference type="OrthoDB" id="2972455at2"/>